<reference evidence="2" key="1">
    <citation type="submission" date="2020-02" db="EMBL/GenBank/DDBJ databases">
        <authorList>
            <person name="Meier V. D."/>
        </authorList>
    </citation>
    <scope>NUCLEOTIDE SEQUENCE</scope>
    <source>
        <strain evidence="2">AVDCRST_MAG57</strain>
    </source>
</reference>
<gene>
    <name evidence="2" type="ORF">AVDCRST_MAG57-634</name>
</gene>
<feature type="compositionally biased region" description="Basic and acidic residues" evidence="1">
    <location>
        <begin position="17"/>
        <end position="27"/>
    </location>
</feature>
<feature type="region of interest" description="Disordered" evidence="1">
    <location>
        <begin position="214"/>
        <end position="348"/>
    </location>
</feature>
<sequence length="348" mass="37933">DRRDHQPGLGLAAGRRRAGDAARRRQEAPQGWRAARSRRGRDGGRRRVHLVLRPADREDAGVEDAGRTALPVPGWRGRVLVDPRRTGRPDRPAHADQGGAADRRGRRDPLRRRPGARPREARALPAHAAGVQGDLPAVGGHLHPVAVRCGRRRDRRGRAARLVPAAQAVRRRGGGGVRRTAGHVHRGAAGQHRGAVVARGAHPAALRLRRLGDGGRWRHHDDLHAGGRGRAVAQDGGRGRRDRARCDAQGGERPRPAERALPRGPSGAVHAGGEGVHRRGRRADGRRRSHPAGGRCVRNAARGRLAAHQVRRLRSRHRQHQGPEVRRHPAEGAPGRPAERSRPEHHPL</sequence>
<feature type="compositionally biased region" description="Basic and acidic residues" evidence="1">
    <location>
        <begin position="337"/>
        <end position="348"/>
    </location>
</feature>
<feature type="region of interest" description="Disordered" evidence="1">
    <location>
        <begin position="1"/>
        <end position="126"/>
    </location>
</feature>
<feature type="compositionally biased region" description="Basic and acidic residues" evidence="1">
    <location>
        <begin position="79"/>
        <end position="94"/>
    </location>
</feature>
<feature type="non-terminal residue" evidence="2">
    <location>
        <position position="1"/>
    </location>
</feature>
<accession>A0A6J4HEG5</accession>
<feature type="compositionally biased region" description="Basic and acidic residues" evidence="1">
    <location>
        <begin position="54"/>
        <end position="66"/>
    </location>
</feature>
<dbReference type="EMBL" id="CADCTI010000060">
    <property type="protein sequence ID" value="CAA9222117.1"/>
    <property type="molecule type" value="Genomic_DNA"/>
</dbReference>
<proteinExistence type="predicted"/>
<feature type="compositionally biased region" description="Basic and acidic residues" evidence="1">
    <location>
        <begin position="321"/>
        <end position="330"/>
    </location>
</feature>
<feature type="compositionally biased region" description="Basic residues" evidence="1">
    <location>
        <begin position="309"/>
        <end position="320"/>
    </location>
</feature>
<feature type="non-terminal residue" evidence="2">
    <location>
        <position position="348"/>
    </location>
</feature>
<feature type="compositionally biased region" description="Basic and acidic residues" evidence="1">
    <location>
        <begin position="244"/>
        <end position="261"/>
    </location>
</feature>
<evidence type="ECO:0000256" key="1">
    <source>
        <dbReference type="SAM" id="MobiDB-lite"/>
    </source>
</evidence>
<protein>
    <submittedName>
        <fullName evidence="2">Formate dehydrogenase O putative subunit</fullName>
    </submittedName>
</protein>
<dbReference type="AlphaFoldDB" id="A0A6J4HEG5"/>
<name>A0A6J4HEG5_9ACTN</name>
<feature type="compositionally biased region" description="Basic and acidic residues" evidence="1">
    <location>
        <begin position="214"/>
        <end position="225"/>
    </location>
</feature>
<evidence type="ECO:0000313" key="2">
    <source>
        <dbReference type="EMBL" id="CAA9222117.1"/>
    </source>
</evidence>
<organism evidence="2">
    <name type="scientific">uncultured Blastococcus sp</name>
    <dbReference type="NCBI Taxonomy" id="217144"/>
    <lineage>
        <taxon>Bacteria</taxon>
        <taxon>Bacillati</taxon>
        <taxon>Actinomycetota</taxon>
        <taxon>Actinomycetes</taxon>
        <taxon>Geodermatophilales</taxon>
        <taxon>Geodermatophilaceae</taxon>
        <taxon>Blastococcus</taxon>
        <taxon>environmental samples</taxon>
    </lineage>
</organism>
<feature type="compositionally biased region" description="Basic residues" evidence="1">
    <location>
        <begin position="278"/>
        <end position="290"/>
    </location>
</feature>